<dbReference type="EMBL" id="CM042049">
    <property type="protein sequence ID" value="KAI3747254.1"/>
    <property type="molecule type" value="Genomic_DNA"/>
</dbReference>
<dbReference type="Proteomes" id="UP001055879">
    <property type="component" value="Linkage Group LG03"/>
</dbReference>
<evidence type="ECO:0000313" key="2">
    <source>
        <dbReference type="Proteomes" id="UP001055879"/>
    </source>
</evidence>
<sequence>MDAEKGSLDLDLDNQIYVGFTNTERDRERAQEGGRRAPKIGFGLVSVIGEDEVIGGASSHRRGGLHLGLWEWNSGYSPEMVYGDWRRERKQKNTVFGEDVHTNIITNSASEYNTFN</sequence>
<name>A0ACB9DKS6_ARCLA</name>
<evidence type="ECO:0000313" key="1">
    <source>
        <dbReference type="EMBL" id="KAI3747254.1"/>
    </source>
</evidence>
<accession>A0ACB9DKS6</accession>
<protein>
    <submittedName>
        <fullName evidence="1">Uncharacterized protein</fullName>
    </submittedName>
</protein>
<organism evidence="1 2">
    <name type="scientific">Arctium lappa</name>
    <name type="common">Greater burdock</name>
    <name type="synonym">Lappa major</name>
    <dbReference type="NCBI Taxonomy" id="4217"/>
    <lineage>
        <taxon>Eukaryota</taxon>
        <taxon>Viridiplantae</taxon>
        <taxon>Streptophyta</taxon>
        <taxon>Embryophyta</taxon>
        <taxon>Tracheophyta</taxon>
        <taxon>Spermatophyta</taxon>
        <taxon>Magnoliopsida</taxon>
        <taxon>eudicotyledons</taxon>
        <taxon>Gunneridae</taxon>
        <taxon>Pentapetalae</taxon>
        <taxon>asterids</taxon>
        <taxon>campanulids</taxon>
        <taxon>Asterales</taxon>
        <taxon>Asteraceae</taxon>
        <taxon>Carduoideae</taxon>
        <taxon>Cardueae</taxon>
        <taxon>Arctiinae</taxon>
        <taxon>Arctium</taxon>
    </lineage>
</organism>
<reference evidence="2" key="1">
    <citation type="journal article" date="2022" name="Mol. Ecol. Resour.">
        <title>The genomes of chicory, endive, great burdock and yacon provide insights into Asteraceae palaeo-polyploidization history and plant inulin production.</title>
        <authorList>
            <person name="Fan W."/>
            <person name="Wang S."/>
            <person name="Wang H."/>
            <person name="Wang A."/>
            <person name="Jiang F."/>
            <person name="Liu H."/>
            <person name="Zhao H."/>
            <person name="Xu D."/>
            <person name="Zhang Y."/>
        </authorList>
    </citation>
    <scope>NUCLEOTIDE SEQUENCE [LARGE SCALE GENOMIC DNA]</scope>
    <source>
        <strain evidence="2">cv. Niubang</strain>
    </source>
</reference>
<keyword evidence="2" id="KW-1185">Reference proteome</keyword>
<gene>
    <name evidence="1" type="ORF">L6452_09707</name>
</gene>
<reference evidence="1 2" key="2">
    <citation type="journal article" date="2022" name="Mol. Ecol. Resour.">
        <title>The genomes of chicory, endive, great burdock and yacon provide insights into Asteraceae paleo-polyploidization history and plant inulin production.</title>
        <authorList>
            <person name="Fan W."/>
            <person name="Wang S."/>
            <person name="Wang H."/>
            <person name="Wang A."/>
            <person name="Jiang F."/>
            <person name="Liu H."/>
            <person name="Zhao H."/>
            <person name="Xu D."/>
            <person name="Zhang Y."/>
        </authorList>
    </citation>
    <scope>NUCLEOTIDE SEQUENCE [LARGE SCALE GENOMIC DNA]</scope>
    <source>
        <strain evidence="2">cv. Niubang</strain>
    </source>
</reference>
<proteinExistence type="predicted"/>
<comment type="caution">
    <text evidence="1">The sequence shown here is derived from an EMBL/GenBank/DDBJ whole genome shotgun (WGS) entry which is preliminary data.</text>
</comment>